<dbReference type="Pfam" id="PF13395">
    <property type="entry name" value="HNH_4"/>
    <property type="match status" value="1"/>
</dbReference>
<comment type="subunit">
    <text evidence="11">Monomer. Binds crRNA and tracrRNA.</text>
</comment>
<evidence type="ECO:0000259" key="13">
    <source>
        <dbReference type="PROSITE" id="PS51749"/>
    </source>
</evidence>
<organism evidence="14 15">
    <name type="scientific">Butyrivibrio hungatei</name>
    <dbReference type="NCBI Taxonomy" id="185008"/>
    <lineage>
        <taxon>Bacteria</taxon>
        <taxon>Bacillati</taxon>
        <taxon>Bacillota</taxon>
        <taxon>Clostridia</taxon>
        <taxon>Lachnospirales</taxon>
        <taxon>Lachnospiraceae</taxon>
        <taxon>Butyrivibrio</taxon>
    </lineage>
</organism>
<keyword evidence="6" id="KW-0460">Magnesium</keyword>
<sequence length="332" mass="39564">MAAGYQLKKAEYVDRPLSEDEMWSAFAYLFSSKSHNDTSYKYGFLKAIIDNLYNTDDKLKLNFDQLFSKFAEIYWNLVLKHHIKQKNPGKLDRRSRLETILFESQEKYNIIEGIPFESLACDMRIDICKRVKSDCKNNVVGALYADLGGLFYSFSLSGEWIQLNPRMYEFACKHKVAIEKLNYYEWARFLERVNEDNVIDHLLSKIDESTMRTRSSLAYYRDILFEEFENKCFYCGKRVTRDKVEVDHFIPWSFIKDDQIWNFVLACPECNNMKRDKLAQVDFLEKISERNEILIERDHHDNVQPAKRIKMIYNWAQRNGYNEIWTPRKIGV</sequence>
<gene>
    <name evidence="14" type="ORF">bhn_I0318</name>
</gene>
<feature type="domain" description="HNH Cas9-type" evidence="13">
    <location>
        <begin position="171"/>
        <end position="330"/>
    </location>
</feature>
<evidence type="ECO:0000313" key="15">
    <source>
        <dbReference type="Proteomes" id="UP000179284"/>
    </source>
</evidence>
<evidence type="ECO:0000256" key="3">
    <source>
        <dbReference type="ARBA" id="ARBA00022723"/>
    </source>
</evidence>
<dbReference type="AlphaFoldDB" id="A0A1D9NYL9"/>
<protein>
    <submittedName>
        <fullName evidence="14">HNH endonuclease family protein</fullName>
    </submittedName>
</protein>
<evidence type="ECO:0000256" key="12">
    <source>
        <dbReference type="PROSITE-ProRule" id="PRU01085"/>
    </source>
</evidence>
<keyword evidence="8" id="KW-0051">Antiviral defense</keyword>
<dbReference type="GO" id="GO:0016787">
    <property type="term" value="F:hydrolase activity"/>
    <property type="evidence" value="ECO:0007669"/>
    <property type="project" value="UniProtKB-KW"/>
</dbReference>
<keyword evidence="5 12" id="KW-0378">Hydrolase</keyword>
<keyword evidence="3" id="KW-0479">Metal-binding</keyword>
<accession>A0A1D9NYL9</accession>
<dbReference type="GO" id="GO:0004519">
    <property type="term" value="F:endonuclease activity"/>
    <property type="evidence" value="ECO:0007669"/>
    <property type="project" value="UniProtKB-UniRule"/>
</dbReference>
<keyword evidence="4 12" id="KW-0255">Endonuclease</keyword>
<evidence type="ECO:0000256" key="4">
    <source>
        <dbReference type="ARBA" id="ARBA00022759"/>
    </source>
</evidence>
<evidence type="ECO:0000256" key="6">
    <source>
        <dbReference type="ARBA" id="ARBA00022842"/>
    </source>
</evidence>
<evidence type="ECO:0000256" key="5">
    <source>
        <dbReference type="ARBA" id="ARBA00022801"/>
    </source>
</evidence>
<keyword evidence="9 12" id="KW-0238">DNA-binding</keyword>
<dbReference type="GO" id="GO:0051607">
    <property type="term" value="P:defense response to virus"/>
    <property type="evidence" value="ECO:0007669"/>
    <property type="project" value="UniProtKB-KW"/>
</dbReference>
<dbReference type="GO" id="GO:0046872">
    <property type="term" value="F:metal ion binding"/>
    <property type="evidence" value="ECO:0007669"/>
    <property type="project" value="UniProtKB-KW"/>
</dbReference>
<keyword evidence="7" id="KW-0694">RNA-binding</keyword>
<proteinExistence type="predicted"/>
<evidence type="ECO:0000256" key="8">
    <source>
        <dbReference type="ARBA" id="ARBA00023118"/>
    </source>
</evidence>
<dbReference type="CDD" id="cd00085">
    <property type="entry name" value="HNHc"/>
    <property type="match status" value="1"/>
</dbReference>
<evidence type="ECO:0000256" key="10">
    <source>
        <dbReference type="ARBA" id="ARBA00023211"/>
    </source>
</evidence>
<dbReference type="GO" id="GO:0003723">
    <property type="term" value="F:RNA binding"/>
    <property type="evidence" value="ECO:0007669"/>
    <property type="project" value="UniProtKB-UniRule"/>
</dbReference>
<evidence type="ECO:0000256" key="7">
    <source>
        <dbReference type="ARBA" id="ARBA00022884"/>
    </source>
</evidence>
<dbReference type="EMBL" id="CP017831">
    <property type="protein sequence ID" value="AOZ95352.1"/>
    <property type="molecule type" value="Genomic_DNA"/>
</dbReference>
<evidence type="ECO:0000256" key="9">
    <source>
        <dbReference type="ARBA" id="ARBA00023125"/>
    </source>
</evidence>
<evidence type="ECO:0000256" key="1">
    <source>
        <dbReference type="ARBA" id="ARBA00001946"/>
    </source>
</evidence>
<dbReference type="Proteomes" id="UP000179284">
    <property type="component" value="Chromosome I"/>
</dbReference>
<dbReference type="KEGG" id="bhu:bhn_I0318"/>
<evidence type="ECO:0000256" key="11">
    <source>
        <dbReference type="ARBA" id="ARBA00046380"/>
    </source>
</evidence>
<evidence type="ECO:0000313" key="14">
    <source>
        <dbReference type="EMBL" id="AOZ95352.1"/>
    </source>
</evidence>
<dbReference type="GO" id="GO:0003677">
    <property type="term" value="F:DNA binding"/>
    <property type="evidence" value="ECO:0007669"/>
    <property type="project" value="UniProtKB-UniRule"/>
</dbReference>
<dbReference type="RefSeq" id="WP_071175137.1">
    <property type="nucleotide sequence ID" value="NZ_CP017831.1"/>
</dbReference>
<comment type="cofactor">
    <cofactor evidence="1">
        <name>Mg(2+)</name>
        <dbReference type="ChEBI" id="CHEBI:18420"/>
    </cofactor>
</comment>
<evidence type="ECO:0000256" key="2">
    <source>
        <dbReference type="ARBA" id="ARBA00022722"/>
    </source>
</evidence>
<name>A0A1D9NYL9_9FIRM</name>
<dbReference type="SMART" id="SM00507">
    <property type="entry name" value="HNHc"/>
    <property type="match status" value="1"/>
</dbReference>
<keyword evidence="2 12" id="KW-0540">Nuclease</keyword>
<dbReference type="PROSITE" id="PS51749">
    <property type="entry name" value="HNH_CAS9"/>
    <property type="match status" value="1"/>
</dbReference>
<reference evidence="15" key="1">
    <citation type="submission" date="2016-10" db="EMBL/GenBank/DDBJ databases">
        <title>The complete genome sequence of the rumen bacterium Butyrivibrio hungatei MB2003.</title>
        <authorList>
            <person name="Palevich N."/>
            <person name="Kelly W.J."/>
            <person name="Leahy S.C."/>
            <person name="Altermann E."/>
            <person name="Rakonjac J."/>
            <person name="Attwood G.T."/>
        </authorList>
    </citation>
    <scope>NUCLEOTIDE SEQUENCE [LARGE SCALE GENOMIC DNA]</scope>
    <source>
        <strain evidence="15">MB2003</strain>
    </source>
</reference>
<dbReference type="Gene3D" id="1.10.30.50">
    <property type="match status" value="1"/>
</dbReference>
<keyword evidence="15" id="KW-1185">Reference proteome</keyword>
<dbReference type="InterPro" id="IPR033114">
    <property type="entry name" value="HNH_CAS9"/>
</dbReference>
<dbReference type="OrthoDB" id="489287at2"/>
<keyword evidence="10" id="KW-0464">Manganese</keyword>
<dbReference type="InterPro" id="IPR003615">
    <property type="entry name" value="HNH_nuc"/>
</dbReference>